<evidence type="ECO:0000256" key="6">
    <source>
        <dbReference type="SAM" id="Phobius"/>
    </source>
</evidence>
<dbReference type="EMBL" id="ANPE02000083">
    <property type="protein sequence ID" value="EMY35183.1"/>
    <property type="molecule type" value="Genomic_DNA"/>
</dbReference>
<keyword evidence="3 6" id="KW-0812">Transmembrane</keyword>
<feature type="transmembrane region" description="Helical" evidence="6">
    <location>
        <begin position="383"/>
        <end position="402"/>
    </location>
</feature>
<dbReference type="PROSITE" id="PS50850">
    <property type="entry name" value="MFS"/>
    <property type="match status" value="1"/>
</dbReference>
<comment type="caution">
    <text evidence="8">The sequence shown here is derived from an EMBL/GenBank/DDBJ whole genome shotgun (WGS) entry which is preliminary data.</text>
</comment>
<evidence type="ECO:0000313" key="9">
    <source>
        <dbReference type="Proteomes" id="UP000010729"/>
    </source>
</evidence>
<dbReference type="InterPro" id="IPR050189">
    <property type="entry name" value="MFS_Efflux_Transporters"/>
</dbReference>
<feature type="transmembrane region" description="Helical" evidence="6">
    <location>
        <begin position="176"/>
        <end position="195"/>
    </location>
</feature>
<dbReference type="PANTHER" id="PTHR43124">
    <property type="entry name" value="PURINE EFFLUX PUMP PBUE"/>
    <property type="match status" value="1"/>
</dbReference>
<evidence type="ECO:0000256" key="3">
    <source>
        <dbReference type="ARBA" id="ARBA00022692"/>
    </source>
</evidence>
<keyword evidence="5 6" id="KW-0472">Membrane</keyword>
<reference evidence="8 9" key="1">
    <citation type="journal article" date="2013" name="Genome Announc.">
        <title>Draft Genome Sequence of Arthrobacter crystallopoietes Strain BAB-32, Revealing Genes for Bioremediation.</title>
        <authorList>
            <person name="Joshi M.N."/>
            <person name="Pandit A.S."/>
            <person name="Sharma A."/>
            <person name="Pandya R.V."/>
            <person name="Desai S.M."/>
            <person name="Saxena A.K."/>
            <person name="Bagatharia S.B."/>
        </authorList>
    </citation>
    <scope>NUCLEOTIDE SEQUENCE [LARGE SCALE GENOMIC DNA]</scope>
    <source>
        <strain evidence="8 9">BAB-32</strain>
    </source>
</reference>
<feature type="transmembrane region" description="Helical" evidence="6">
    <location>
        <begin position="21"/>
        <end position="48"/>
    </location>
</feature>
<feature type="domain" description="Major facilitator superfamily (MFS) profile" evidence="7">
    <location>
        <begin position="22"/>
        <end position="406"/>
    </location>
</feature>
<feature type="transmembrane region" description="Helical" evidence="6">
    <location>
        <begin position="263"/>
        <end position="281"/>
    </location>
</feature>
<dbReference type="InterPro" id="IPR036259">
    <property type="entry name" value="MFS_trans_sf"/>
</dbReference>
<evidence type="ECO:0000313" key="8">
    <source>
        <dbReference type="EMBL" id="EMY35183.1"/>
    </source>
</evidence>
<evidence type="ECO:0000259" key="7">
    <source>
        <dbReference type="PROSITE" id="PS50850"/>
    </source>
</evidence>
<evidence type="ECO:0000256" key="4">
    <source>
        <dbReference type="ARBA" id="ARBA00022989"/>
    </source>
</evidence>
<dbReference type="Proteomes" id="UP000010729">
    <property type="component" value="Unassembled WGS sequence"/>
</dbReference>
<sequence length="423" mass="43423">MTSTFARTKRREPRPYLSNNAVIALCLAVTLMEGYNLIVFGSVVPLLLEDRSLGIDEQTTGLVGGIVYAGALAGVIGGTMLADRIGRPRVMALAAAIFGFGSALAALAPTPEFLGGARLVTGVGVGAALTTAMTLARNHAPQGRGSLVITVAMAGVPLGGTVAAFVGIFLMPLWGWRAMFWLGTAMTLVILALLLSSRISEPTEVHDTRLTPLQKFAGLFRGRGAAFVALVALAAITNMATWLGLNVWLAEAMKTRGFDLTQALLFAFSLTGAAVLGSWFTATAADKVGSAKVTIACAALTLAGLAGLLWGPSSLGAALVCVALMGIGGHSAQNLINATATVAVEPHSRGTILGITNTMAFIGSFIGPFVGGLAFAANGPDGLFTLYALAALLCLAICTGLARARKRLIADVETESAPVPARQ</sequence>
<keyword evidence="4 6" id="KW-1133">Transmembrane helix</keyword>
<feature type="transmembrane region" description="Helical" evidence="6">
    <location>
        <begin position="147"/>
        <end position="170"/>
    </location>
</feature>
<dbReference type="RefSeq" id="WP_005267908.1">
    <property type="nucleotide sequence ID" value="NZ_ANPE02000083.1"/>
</dbReference>
<organism evidence="8 9">
    <name type="scientific">Arthrobacter crystallopoietes BAB-32</name>
    <dbReference type="NCBI Taxonomy" id="1246476"/>
    <lineage>
        <taxon>Bacteria</taxon>
        <taxon>Bacillati</taxon>
        <taxon>Actinomycetota</taxon>
        <taxon>Actinomycetes</taxon>
        <taxon>Micrococcales</taxon>
        <taxon>Micrococcaceae</taxon>
        <taxon>Crystallibacter</taxon>
    </lineage>
</organism>
<feature type="transmembrane region" description="Helical" evidence="6">
    <location>
        <begin position="317"/>
        <end position="340"/>
    </location>
</feature>
<evidence type="ECO:0000256" key="1">
    <source>
        <dbReference type="ARBA" id="ARBA00004651"/>
    </source>
</evidence>
<dbReference type="GO" id="GO:0022857">
    <property type="term" value="F:transmembrane transporter activity"/>
    <property type="evidence" value="ECO:0007669"/>
    <property type="project" value="InterPro"/>
</dbReference>
<accession>N1VA68</accession>
<comment type="subcellular location">
    <subcellularLocation>
        <location evidence="1">Cell membrane</location>
        <topology evidence="1">Multi-pass membrane protein</topology>
    </subcellularLocation>
</comment>
<feature type="transmembrane region" description="Helical" evidence="6">
    <location>
        <begin position="352"/>
        <end position="377"/>
    </location>
</feature>
<keyword evidence="2" id="KW-1003">Cell membrane</keyword>
<feature type="transmembrane region" description="Helical" evidence="6">
    <location>
        <begin position="60"/>
        <end position="78"/>
    </location>
</feature>
<evidence type="ECO:0000256" key="5">
    <source>
        <dbReference type="ARBA" id="ARBA00023136"/>
    </source>
</evidence>
<feature type="transmembrane region" description="Helical" evidence="6">
    <location>
        <begin position="90"/>
        <end position="109"/>
    </location>
</feature>
<feature type="transmembrane region" description="Helical" evidence="6">
    <location>
        <begin position="293"/>
        <end position="311"/>
    </location>
</feature>
<name>N1VA68_9MICC</name>
<dbReference type="AlphaFoldDB" id="N1VA68"/>
<protein>
    <submittedName>
        <fullName evidence="8">Major facilitator superfamily MFS_1</fullName>
    </submittedName>
</protein>
<evidence type="ECO:0000256" key="2">
    <source>
        <dbReference type="ARBA" id="ARBA00022475"/>
    </source>
</evidence>
<dbReference type="InterPro" id="IPR011701">
    <property type="entry name" value="MFS"/>
</dbReference>
<dbReference type="Gene3D" id="1.20.1250.20">
    <property type="entry name" value="MFS general substrate transporter like domains"/>
    <property type="match status" value="1"/>
</dbReference>
<gene>
    <name evidence="8" type="ORF">D477_005686</name>
</gene>
<keyword evidence="9" id="KW-1185">Reference proteome</keyword>
<dbReference type="OrthoDB" id="9787026at2"/>
<feature type="transmembrane region" description="Helical" evidence="6">
    <location>
        <begin position="115"/>
        <end position="135"/>
    </location>
</feature>
<feature type="transmembrane region" description="Helical" evidence="6">
    <location>
        <begin position="224"/>
        <end position="243"/>
    </location>
</feature>
<dbReference type="PANTHER" id="PTHR43124:SF3">
    <property type="entry name" value="CHLORAMPHENICOL EFFLUX PUMP RV0191"/>
    <property type="match status" value="1"/>
</dbReference>
<dbReference type="GO" id="GO:0005886">
    <property type="term" value="C:plasma membrane"/>
    <property type="evidence" value="ECO:0007669"/>
    <property type="project" value="UniProtKB-SubCell"/>
</dbReference>
<dbReference type="InterPro" id="IPR020846">
    <property type="entry name" value="MFS_dom"/>
</dbReference>
<dbReference type="Pfam" id="PF07690">
    <property type="entry name" value="MFS_1"/>
    <property type="match status" value="1"/>
</dbReference>
<dbReference type="SUPFAM" id="SSF103473">
    <property type="entry name" value="MFS general substrate transporter"/>
    <property type="match status" value="1"/>
</dbReference>
<proteinExistence type="predicted"/>